<comment type="caution">
    <text evidence="1">The sequence shown here is derived from an EMBL/GenBank/DDBJ whole genome shotgun (WGS) entry which is preliminary data.</text>
</comment>
<dbReference type="Proteomes" id="UP000265703">
    <property type="component" value="Unassembled WGS sequence"/>
</dbReference>
<evidence type="ECO:0000313" key="2">
    <source>
        <dbReference type="Proteomes" id="UP000265703"/>
    </source>
</evidence>
<proteinExistence type="predicted"/>
<accession>A0A397S8A8</accession>
<sequence>KKQLEALKYYEVVEWIPFDRFNNIESWENNKWSRIYSNEAYCLRIISNISDISEIENQYKVRNTDHRNLSDHVAICGFTKNPENPDYMVVMRYQDVCGQCLWPATKKQWCNSCNSKSLQDEFKNWTSGEFGTALRANWDIAFEIDEDNVIKRYLLVSVCYINM</sequence>
<feature type="non-terminal residue" evidence="1">
    <location>
        <position position="1"/>
    </location>
</feature>
<name>A0A397S8A8_9GLOM</name>
<dbReference type="EMBL" id="QKYT01000653">
    <property type="protein sequence ID" value="RIA82573.1"/>
    <property type="molecule type" value="Genomic_DNA"/>
</dbReference>
<keyword evidence="2" id="KW-1185">Reference proteome</keyword>
<organism evidence="1 2">
    <name type="scientific">Glomus cerebriforme</name>
    <dbReference type="NCBI Taxonomy" id="658196"/>
    <lineage>
        <taxon>Eukaryota</taxon>
        <taxon>Fungi</taxon>
        <taxon>Fungi incertae sedis</taxon>
        <taxon>Mucoromycota</taxon>
        <taxon>Glomeromycotina</taxon>
        <taxon>Glomeromycetes</taxon>
        <taxon>Glomerales</taxon>
        <taxon>Glomeraceae</taxon>
        <taxon>Glomus</taxon>
    </lineage>
</organism>
<dbReference type="STRING" id="658196.A0A397S8A8"/>
<evidence type="ECO:0000313" key="1">
    <source>
        <dbReference type="EMBL" id="RIA82573.1"/>
    </source>
</evidence>
<reference evidence="1 2" key="1">
    <citation type="submission" date="2018-06" db="EMBL/GenBank/DDBJ databases">
        <title>Comparative genomics reveals the genomic features of Rhizophagus irregularis, R. cerebriforme, R. diaphanum and Gigaspora rosea, and their symbiotic lifestyle signature.</title>
        <authorList>
            <person name="Morin E."/>
            <person name="San Clemente H."/>
            <person name="Chen E.C.H."/>
            <person name="De La Providencia I."/>
            <person name="Hainaut M."/>
            <person name="Kuo A."/>
            <person name="Kohler A."/>
            <person name="Murat C."/>
            <person name="Tang N."/>
            <person name="Roy S."/>
            <person name="Loubradou J."/>
            <person name="Henrissat B."/>
            <person name="Grigoriev I.V."/>
            <person name="Corradi N."/>
            <person name="Roux C."/>
            <person name="Martin F.M."/>
        </authorList>
    </citation>
    <scope>NUCLEOTIDE SEQUENCE [LARGE SCALE GENOMIC DNA]</scope>
    <source>
        <strain evidence="1 2">DAOM 227022</strain>
    </source>
</reference>
<gene>
    <name evidence="1" type="ORF">C1645_835171</name>
</gene>
<dbReference type="OrthoDB" id="5979581at2759"/>
<protein>
    <submittedName>
        <fullName evidence="1">Uncharacterized protein</fullName>
    </submittedName>
</protein>
<dbReference type="AlphaFoldDB" id="A0A397S8A8"/>